<reference evidence="2 3" key="1">
    <citation type="submission" date="2017-06" db="EMBL/GenBank/DDBJ databases">
        <title>Novel microbial phyla capable of carbon fixation and sulfur reduction in deep-sea sediments.</title>
        <authorList>
            <person name="Huang J."/>
            <person name="Baker B."/>
            <person name="Wang Y."/>
        </authorList>
    </citation>
    <scope>NUCLEOTIDE SEQUENCE [LARGE SCALE GENOMIC DNA]</scope>
    <source>
        <strain evidence="2">B3_LCP</strain>
    </source>
</reference>
<dbReference type="EMBL" id="NJBN01000001">
    <property type="protein sequence ID" value="TKJ42499.1"/>
    <property type="molecule type" value="Genomic_DNA"/>
</dbReference>
<protein>
    <recommendedName>
        <fullName evidence="1">LTD domain-containing protein</fullName>
    </recommendedName>
</protein>
<gene>
    <name evidence="2" type="ORF">CEE37_02095</name>
</gene>
<dbReference type="Gene3D" id="2.60.40.4070">
    <property type="match status" value="1"/>
</dbReference>
<feature type="domain" description="LTD" evidence="1">
    <location>
        <begin position="10"/>
        <end position="145"/>
    </location>
</feature>
<evidence type="ECO:0000259" key="1">
    <source>
        <dbReference type="PROSITE" id="PS51841"/>
    </source>
</evidence>
<organism evidence="2 3">
    <name type="scientific">candidate division LCP-89 bacterium B3_LCP</name>
    <dbReference type="NCBI Taxonomy" id="2012998"/>
    <lineage>
        <taxon>Bacteria</taxon>
        <taxon>Pseudomonadati</taxon>
        <taxon>Bacteria division LCP-89</taxon>
    </lineage>
</organism>
<sequence>MKSTVIILLTIILIHPVATADVILSEIMFDAPEAEHYEEFIEIFNTSLVAWVDLTGYQIGDQGEQDSLVDCGNGLLLPPESYALILDAGYWGNSAIYDTLIPPDALVLTVNDNSLGAYGLRNDPPDTVILINPIGQTIASISYLSDNDDGYSEEKIRLNEGDSQGNWSNCLSYLGTPGAPNSLLPLDNDLGLYDLQISPSPLPHLTSAEFSALLINQGLFSINGGEVIFALGNWHSSLIDSLMGSVDIGYISAGDSAAITFIPGEMPAGPHRAFAWHINEDDNSDNDSSYVDFIGGYPTKALIINEIFPKTGGNGCEWVELFNPGQSDVNLVGFSFSDEDTTDKAVLLDSSHAIFPSDFVIIAKDSSIFDWNLPPGHMTVLLGSSWPVLNDDGDTPTLFDGASALQDAVTYSDWEILSGISLERVDAGRASNDPANWQISADPAGGSPGFENSIQSPASSLSEAGLVFNPDPFYPDQHGQLQIDVSLPPEASSSTIMVYDLRGRRLRVIGETNLSFQTLFWDGRDSDNRQLPPGIYILFADFRDDSGGRIDAMKKTLIIAGRL</sequence>
<dbReference type="SUPFAM" id="SSF74853">
    <property type="entry name" value="Lamin A/C globular tail domain"/>
    <property type="match status" value="1"/>
</dbReference>
<dbReference type="InterPro" id="IPR036415">
    <property type="entry name" value="Lamin_tail_dom_sf"/>
</dbReference>
<proteinExistence type="predicted"/>
<dbReference type="Pfam" id="PF00932">
    <property type="entry name" value="LTD"/>
    <property type="match status" value="2"/>
</dbReference>
<name>A0A532V5N5_UNCL8</name>
<dbReference type="AlphaFoldDB" id="A0A532V5N5"/>
<dbReference type="InterPro" id="IPR001322">
    <property type="entry name" value="Lamin_tail_dom"/>
</dbReference>
<comment type="caution">
    <text evidence="2">The sequence shown here is derived from an EMBL/GenBank/DDBJ whole genome shotgun (WGS) entry which is preliminary data.</text>
</comment>
<evidence type="ECO:0000313" key="3">
    <source>
        <dbReference type="Proteomes" id="UP000319619"/>
    </source>
</evidence>
<feature type="domain" description="LTD" evidence="1">
    <location>
        <begin position="295"/>
        <end position="413"/>
    </location>
</feature>
<dbReference type="PROSITE" id="PS51841">
    <property type="entry name" value="LTD"/>
    <property type="match status" value="2"/>
</dbReference>
<dbReference type="Proteomes" id="UP000319619">
    <property type="component" value="Unassembled WGS sequence"/>
</dbReference>
<evidence type="ECO:0000313" key="2">
    <source>
        <dbReference type="EMBL" id="TKJ42499.1"/>
    </source>
</evidence>
<accession>A0A532V5N5</accession>